<dbReference type="GO" id="GO:0016020">
    <property type="term" value="C:membrane"/>
    <property type="evidence" value="ECO:0007669"/>
    <property type="project" value="InterPro"/>
</dbReference>
<dbReference type="STRING" id="383372.Rcas_3858"/>
<sequence length="357" mass="39446">MSYSYLQTGDPGDLEEGAELLERLQRMVAQLRTSDHIYGDFQEEVAEQHIPVVDQGRALLQAVQDLHHRLSFGIDTPTDAQREAFYQEIERIEEQRETFTKQANAHLAGIRTVAQQHIEGDVRLTFVGIAIALAAMVALTIGVLWLIERHIVRPLRSITNAASRLAEGRLDGELAITSNDEIGVLQQTFNRMAATIRRQTGDLEIHYRQVTQARDALEAAHRQAVEQLAIIQRQQEAIRKLSVPVLPVSRDTPVMPLVGALDSARLIQVQEQALERLAATRARRLLLDITGVPIVDSHVAQGLIRVVQAAHLLGAEVMLIGIRPEVAQSIVGLGISLSNIRTCSDLQSALAQKGGRL</sequence>
<evidence type="ECO:0000259" key="3">
    <source>
        <dbReference type="PROSITE" id="PS50801"/>
    </source>
</evidence>
<dbReference type="CDD" id="cd06225">
    <property type="entry name" value="HAMP"/>
    <property type="match status" value="1"/>
</dbReference>
<evidence type="ECO:0000313" key="5">
    <source>
        <dbReference type="EMBL" id="ABU59895.1"/>
    </source>
</evidence>
<dbReference type="KEGG" id="rca:Rcas_3858"/>
<evidence type="ECO:0000313" key="6">
    <source>
        <dbReference type="Proteomes" id="UP000000263"/>
    </source>
</evidence>
<keyword evidence="2" id="KW-1133">Transmembrane helix</keyword>
<dbReference type="PANTHER" id="PTHR33745">
    <property type="entry name" value="RSBT ANTAGONIST PROTEIN RSBS-RELATED"/>
    <property type="match status" value="1"/>
</dbReference>
<feature type="domain" description="HAMP" evidence="4">
    <location>
        <begin position="149"/>
        <end position="201"/>
    </location>
</feature>
<dbReference type="PANTHER" id="PTHR33745:SF1">
    <property type="entry name" value="RSBT ANTAGONIST PROTEIN RSBS"/>
    <property type="match status" value="1"/>
</dbReference>
<proteinExistence type="predicted"/>
<dbReference type="GO" id="GO:0007165">
    <property type="term" value="P:signal transduction"/>
    <property type="evidence" value="ECO:0007669"/>
    <property type="project" value="InterPro"/>
</dbReference>
<dbReference type="PROSITE" id="PS50801">
    <property type="entry name" value="STAS"/>
    <property type="match status" value="1"/>
</dbReference>
<evidence type="ECO:0000256" key="2">
    <source>
        <dbReference type="SAM" id="Phobius"/>
    </source>
</evidence>
<reference evidence="5 6" key="1">
    <citation type="submission" date="2007-08" db="EMBL/GenBank/DDBJ databases">
        <title>Complete sequence of Roseiflexus castenholzii DSM 13941.</title>
        <authorList>
            <consortium name="US DOE Joint Genome Institute"/>
            <person name="Copeland A."/>
            <person name="Lucas S."/>
            <person name="Lapidus A."/>
            <person name="Barry K."/>
            <person name="Glavina del Rio T."/>
            <person name="Dalin E."/>
            <person name="Tice H."/>
            <person name="Pitluck S."/>
            <person name="Thompson L.S."/>
            <person name="Brettin T."/>
            <person name="Bruce D."/>
            <person name="Detter J.C."/>
            <person name="Han C."/>
            <person name="Tapia R."/>
            <person name="Schmutz J."/>
            <person name="Larimer F."/>
            <person name="Land M."/>
            <person name="Hauser L."/>
            <person name="Kyrpides N."/>
            <person name="Mikhailova N."/>
            <person name="Bryant D.A."/>
            <person name="Hanada S."/>
            <person name="Tsukatani Y."/>
            <person name="Richardson P."/>
        </authorList>
    </citation>
    <scope>NUCLEOTIDE SEQUENCE [LARGE SCALE GENOMIC DNA]</scope>
    <source>
        <strain evidence="6">DSM 13941 / HLO8</strain>
    </source>
</reference>
<dbReference type="InterPro" id="IPR036513">
    <property type="entry name" value="STAS_dom_sf"/>
</dbReference>
<dbReference type="AlphaFoldDB" id="A7NQP9"/>
<dbReference type="EMBL" id="CP000804">
    <property type="protein sequence ID" value="ABU59895.1"/>
    <property type="molecule type" value="Genomic_DNA"/>
</dbReference>
<name>A7NQP9_ROSCS</name>
<organism evidence="5 6">
    <name type="scientific">Roseiflexus castenholzii (strain DSM 13941 / HLO8)</name>
    <dbReference type="NCBI Taxonomy" id="383372"/>
    <lineage>
        <taxon>Bacteria</taxon>
        <taxon>Bacillati</taxon>
        <taxon>Chloroflexota</taxon>
        <taxon>Chloroflexia</taxon>
        <taxon>Chloroflexales</taxon>
        <taxon>Roseiflexineae</taxon>
        <taxon>Roseiflexaceae</taxon>
        <taxon>Roseiflexus</taxon>
    </lineage>
</organism>
<dbReference type="CDD" id="cd07041">
    <property type="entry name" value="STAS_RsbR_RsbS_like"/>
    <property type="match status" value="1"/>
</dbReference>
<dbReference type="PROSITE" id="PS50885">
    <property type="entry name" value="HAMP"/>
    <property type="match status" value="1"/>
</dbReference>
<dbReference type="InterPro" id="IPR051932">
    <property type="entry name" value="Bact_StressResp_Reg"/>
</dbReference>
<keyword evidence="1" id="KW-0175">Coiled coil</keyword>
<dbReference type="SMART" id="SM00304">
    <property type="entry name" value="HAMP"/>
    <property type="match status" value="1"/>
</dbReference>
<feature type="domain" description="STAS" evidence="3">
    <location>
        <begin position="242"/>
        <end position="353"/>
    </location>
</feature>
<dbReference type="eggNOG" id="COG1366">
    <property type="taxonomic scope" value="Bacteria"/>
</dbReference>
<dbReference type="SUPFAM" id="SSF52091">
    <property type="entry name" value="SpoIIaa-like"/>
    <property type="match status" value="1"/>
</dbReference>
<protein>
    <submittedName>
        <fullName evidence="5">Anti-sigma-factor antagonist</fullName>
    </submittedName>
</protein>
<keyword evidence="2" id="KW-0812">Transmembrane</keyword>
<keyword evidence="6" id="KW-1185">Reference proteome</keyword>
<dbReference type="Gene3D" id="3.30.750.24">
    <property type="entry name" value="STAS domain"/>
    <property type="match status" value="1"/>
</dbReference>
<dbReference type="Pfam" id="PF00672">
    <property type="entry name" value="HAMP"/>
    <property type="match status" value="1"/>
</dbReference>
<dbReference type="HOGENOM" id="CLU_053844_0_0_0"/>
<dbReference type="eggNOG" id="COG3850">
    <property type="taxonomic scope" value="Bacteria"/>
</dbReference>
<evidence type="ECO:0000256" key="1">
    <source>
        <dbReference type="SAM" id="Coils"/>
    </source>
</evidence>
<dbReference type="InterPro" id="IPR003660">
    <property type="entry name" value="HAMP_dom"/>
</dbReference>
<gene>
    <name evidence="5" type="ordered locus">Rcas_3858</name>
</gene>
<keyword evidence="2" id="KW-0472">Membrane</keyword>
<dbReference type="InterPro" id="IPR002645">
    <property type="entry name" value="STAS_dom"/>
</dbReference>
<accession>A7NQP9</accession>
<dbReference type="Proteomes" id="UP000000263">
    <property type="component" value="Chromosome"/>
</dbReference>
<dbReference type="Pfam" id="PF01740">
    <property type="entry name" value="STAS"/>
    <property type="match status" value="1"/>
</dbReference>
<dbReference type="SUPFAM" id="SSF158472">
    <property type="entry name" value="HAMP domain-like"/>
    <property type="match status" value="1"/>
</dbReference>
<dbReference type="RefSeq" id="WP_012122318.1">
    <property type="nucleotide sequence ID" value="NC_009767.1"/>
</dbReference>
<evidence type="ECO:0000259" key="4">
    <source>
        <dbReference type="PROSITE" id="PS50885"/>
    </source>
</evidence>
<feature type="transmembrane region" description="Helical" evidence="2">
    <location>
        <begin position="124"/>
        <end position="147"/>
    </location>
</feature>
<dbReference type="Gene3D" id="6.10.340.10">
    <property type="match status" value="1"/>
</dbReference>
<feature type="coiled-coil region" evidence="1">
    <location>
        <begin position="207"/>
        <end position="234"/>
    </location>
</feature>